<evidence type="ECO:0000313" key="2">
    <source>
        <dbReference type="Proteomes" id="UP000177740"/>
    </source>
</evidence>
<dbReference type="AlphaFoldDB" id="A0A1G2ENH5"/>
<organism evidence="1 2">
    <name type="scientific">Candidatus Nealsonbacteria bacterium RIFOXYB1_FULL_40_15</name>
    <dbReference type="NCBI Taxonomy" id="1801677"/>
    <lineage>
        <taxon>Bacteria</taxon>
        <taxon>Candidatus Nealsoniibacteriota</taxon>
    </lineage>
</organism>
<dbReference type="EMBL" id="MHMM01000007">
    <property type="protein sequence ID" value="OGZ27343.1"/>
    <property type="molecule type" value="Genomic_DNA"/>
</dbReference>
<accession>A0A1G2ENH5</accession>
<comment type="caution">
    <text evidence="1">The sequence shown here is derived from an EMBL/GenBank/DDBJ whole genome shotgun (WGS) entry which is preliminary data.</text>
</comment>
<reference evidence="1 2" key="1">
    <citation type="journal article" date="2016" name="Nat. Commun.">
        <title>Thousands of microbial genomes shed light on interconnected biogeochemical processes in an aquifer system.</title>
        <authorList>
            <person name="Anantharaman K."/>
            <person name="Brown C.T."/>
            <person name="Hug L.A."/>
            <person name="Sharon I."/>
            <person name="Castelle C.J."/>
            <person name="Probst A.J."/>
            <person name="Thomas B.C."/>
            <person name="Singh A."/>
            <person name="Wilkins M.J."/>
            <person name="Karaoz U."/>
            <person name="Brodie E.L."/>
            <person name="Williams K.H."/>
            <person name="Hubbard S.S."/>
            <person name="Banfield J.F."/>
        </authorList>
    </citation>
    <scope>NUCLEOTIDE SEQUENCE [LARGE SCALE GENOMIC DNA]</scope>
</reference>
<evidence type="ECO:0000313" key="1">
    <source>
        <dbReference type="EMBL" id="OGZ27343.1"/>
    </source>
</evidence>
<dbReference type="STRING" id="1801677.A2365_00200"/>
<name>A0A1G2ENH5_9BACT</name>
<proteinExistence type="predicted"/>
<dbReference type="Proteomes" id="UP000177740">
    <property type="component" value="Unassembled WGS sequence"/>
</dbReference>
<sequence length="87" mass="10169">MADAYDKRGLVPPLARPMRHEFYHKGREIYRFSYRWGDEADFLEALLDLARTQKTEFDLIDAAIITQRLVESLICEAKQLLAERGKP</sequence>
<protein>
    <recommendedName>
        <fullName evidence="3">Four helix bundle protein</fullName>
    </recommendedName>
</protein>
<gene>
    <name evidence="1" type="ORF">A2365_00200</name>
</gene>
<evidence type="ECO:0008006" key="3">
    <source>
        <dbReference type="Google" id="ProtNLM"/>
    </source>
</evidence>